<feature type="signal peptide" evidence="1">
    <location>
        <begin position="1"/>
        <end position="22"/>
    </location>
</feature>
<evidence type="ECO:0000313" key="3">
    <source>
        <dbReference type="Proteomes" id="UP000192934"/>
    </source>
</evidence>
<keyword evidence="3" id="KW-1185">Reference proteome</keyword>
<name>A0A1X7FZI5_9SPHN</name>
<proteinExistence type="predicted"/>
<organism evidence="2 3">
    <name type="scientific">Allosphingosinicella indica</name>
    <dbReference type="NCBI Taxonomy" id="941907"/>
    <lineage>
        <taxon>Bacteria</taxon>
        <taxon>Pseudomonadati</taxon>
        <taxon>Pseudomonadota</taxon>
        <taxon>Alphaproteobacteria</taxon>
        <taxon>Sphingomonadales</taxon>
        <taxon>Sphingomonadaceae</taxon>
        <taxon>Allosphingosinicella</taxon>
    </lineage>
</organism>
<evidence type="ECO:0008006" key="4">
    <source>
        <dbReference type="Google" id="ProtNLM"/>
    </source>
</evidence>
<gene>
    <name evidence="2" type="ORF">SAMN06295910_0481</name>
</gene>
<dbReference type="EMBL" id="LT840185">
    <property type="protein sequence ID" value="SMF61491.1"/>
    <property type="molecule type" value="Genomic_DNA"/>
</dbReference>
<dbReference type="InterPro" id="IPR022061">
    <property type="entry name" value="DUF3617"/>
</dbReference>
<reference evidence="3" key="1">
    <citation type="submission" date="2017-04" db="EMBL/GenBank/DDBJ databases">
        <authorList>
            <person name="Varghese N."/>
            <person name="Submissions S."/>
        </authorList>
    </citation>
    <scope>NUCLEOTIDE SEQUENCE [LARGE SCALE GENOMIC DNA]</scope>
    <source>
        <strain evidence="3">Dd16</strain>
    </source>
</reference>
<dbReference type="STRING" id="941907.SAMN06295910_0481"/>
<feature type="chain" id="PRO_5010879626" description="DUF3617 domain-containing protein" evidence="1">
    <location>
        <begin position="23"/>
        <end position="183"/>
    </location>
</feature>
<protein>
    <recommendedName>
        <fullName evidence="4">DUF3617 domain-containing protein</fullName>
    </recommendedName>
</protein>
<evidence type="ECO:0000256" key="1">
    <source>
        <dbReference type="SAM" id="SignalP"/>
    </source>
</evidence>
<dbReference type="AlphaFoldDB" id="A0A1X7FZI5"/>
<dbReference type="PROSITE" id="PS51257">
    <property type="entry name" value="PROKAR_LIPOPROTEIN"/>
    <property type="match status" value="1"/>
</dbReference>
<sequence length="183" mass="18973">MKLHWMGAATALALLTSCGDKAADAPKGEMTAKEVAAEMSSIELEPGQWEMTQEIVEASAPGMPEAALAQMRGQKTTVQSCITPEQAKKPDADFFAGQQNKGCKYEDFSMAGGKVRGKVTCTGGDMPGTMTMAMAGTYGASAYDMTMDMQMVPAAGADAPGAMAFKSHTTGRRVGQCAPGGQG</sequence>
<dbReference type="Pfam" id="PF12276">
    <property type="entry name" value="DUF3617"/>
    <property type="match status" value="1"/>
</dbReference>
<evidence type="ECO:0000313" key="2">
    <source>
        <dbReference type="EMBL" id="SMF61491.1"/>
    </source>
</evidence>
<accession>A0A1X7FZI5</accession>
<dbReference type="Proteomes" id="UP000192934">
    <property type="component" value="Chromosome I"/>
</dbReference>
<keyword evidence="1" id="KW-0732">Signal</keyword>